<dbReference type="PROSITE" id="PS51671">
    <property type="entry name" value="ACT"/>
    <property type="match status" value="1"/>
</dbReference>
<dbReference type="InterPro" id="IPR001341">
    <property type="entry name" value="Asp_kinase"/>
</dbReference>
<reference evidence="17 18" key="1">
    <citation type="submission" date="2021-03" db="EMBL/GenBank/DDBJ databases">
        <title>Genomic Encyclopedia of Type Strains, Phase IV (KMG-IV): sequencing the most valuable type-strain genomes for metagenomic binning, comparative biology and taxonomic classification.</title>
        <authorList>
            <person name="Goeker M."/>
        </authorList>
    </citation>
    <scope>NUCLEOTIDE SEQUENCE [LARGE SCALE GENOMIC DNA]</scope>
    <source>
        <strain evidence="17 18">DSM 27138</strain>
    </source>
</reference>
<dbReference type="NCBIfam" id="TIGR00657">
    <property type="entry name" value="asp_kinases"/>
    <property type="match status" value="1"/>
</dbReference>
<keyword evidence="9 14" id="KW-0418">Kinase</keyword>
<sequence>MGIVVQKYGGSSVATAEKYRRVARRIAWRKQQGYDLVVVVSAPGDMTDDLIERAKGITQRPSAREMDVLLSTGEQVSIALLAMALHELGVPAVSLTGPQAGFRTDDNHRAARIQHIDTARIKQELAEGKVVIVAGFQGLDDHGDITTLGRGGSDASAIALAAYLEAEACQIFTDVDGVYSADPRLVPTAGRLDEISYDEILELAAAGAQVMQLRSVELAKQYGVEFEVLSSLAPLPDEGGEERGTKVVAQLSPSNPRIVSGVAVDSKVAHITLVGLPDRPGVAFRVFKALGDARINLDMIVQSIGTANGGGPTADISFTCARDDLDLALEVCNSVLPEFPGARVLYDTDVAKVSIVGSGVASNYGVAAKMFEALAEKGINIELITGSEIKISCLVRASQAVEAVRAVHDKFQLGKLAPVMQ</sequence>
<keyword evidence="10" id="KW-0067">ATP-binding</keyword>
<evidence type="ECO:0000256" key="8">
    <source>
        <dbReference type="ARBA" id="ARBA00022741"/>
    </source>
</evidence>
<evidence type="ECO:0000256" key="9">
    <source>
        <dbReference type="ARBA" id="ARBA00022777"/>
    </source>
</evidence>
<dbReference type="CDD" id="cd04923">
    <property type="entry name" value="ACT_AK-LysC-DapG-like_2"/>
    <property type="match status" value="1"/>
</dbReference>
<comment type="pathway">
    <text evidence="4 15">Amino-acid biosynthesis; L-threonine biosynthesis; L-threonine from L-aspartate: step 1/5.</text>
</comment>
<evidence type="ECO:0000256" key="10">
    <source>
        <dbReference type="ARBA" id="ARBA00022840"/>
    </source>
</evidence>
<keyword evidence="11" id="KW-0220">Diaminopimelate biosynthesis</keyword>
<dbReference type="InterPro" id="IPR041740">
    <property type="entry name" value="AKii-LysC-BS"/>
</dbReference>
<dbReference type="GO" id="GO:0004072">
    <property type="term" value="F:aspartate kinase activity"/>
    <property type="evidence" value="ECO:0007669"/>
    <property type="project" value="UniProtKB-EC"/>
</dbReference>
<evidence type="ECO:0000256" key="7">
    <source>
        <dbReference type="ARBA" id="ARBA00022679"/>
    </source>
</evidence>
<evidence type="ECO:0000256" key="6">
    <source>
        <dbReference type="ARBA" id="ARBA00022605"/>
    </source>
</evidence>
<dbReference type="NCBIfam" id="NF005155">
    <property type="entry name" value="PRK06635.1-4"/>
    <property type="match status" value="1"/>
</dbReference>
<dbReference type="InterPro" id="IPR054352">
    <property type="entry name" value="ACT_Aspartokinase"/>
</dbReference>
<evidence type="ECO:0000256" key="13">
    <source>
        <dbReference type="ARBA" id="ARBA00047872"/>
    </source>
</evidence>
<keyword evidence="8" id="KW-0547">Nucleotide-binding</keyword>
<dbReference type="Pfam" id="PF22468">
    <property type="entry name" value="ACT_9"/>
    <property type="match status" value="2"/>
</dbReference>
<keyword evidence="18" id="KW-1185">Reference proteome</keyword>
<comment type="similarity">
    <text evidence="5 14">Belongs to the aspartokinase family.</text>
</comment>
<gene>
    <name evidence="17" type="ORF">J2Z79_000229</name>
</gene>
<dbReference type="InterPro" id="IPR018042">
    <property type="entry name" value="Aspartate_kinase_CS"/>
</dbReference>
<dbReference type="PROSITE" id="PS00324">
    <property type="entry name" value="ASPARTOKINASE"/>
    <property type="match status" value="1"/>
</dbReference>
<evidence type="ECO:0000256" key="14">
    <source>
        <dbReference type="RuleBase" id="RU003448"/>
    </source>
</evidence>
<dbReference type="RefSeq" id="WP_209464995.1">
    <property type="nucleotide sequence ID" value="NZ_JAGGLG010000001.1"/>
</dbReference>
<comment type="pathway">
    <text evidence="2 15">Amino-acid biosynthesis; L-lysine biosynthesis via DAP pathway; (S)-tetrahydrodipicolinate from L-aspartate: step 1/4.</text>
</comment>
<dbReference type="SUPFAM" id="SSF55021">
    <property type="entry name" value="ACT-like"/>
    <property type="match status" value="2"/>
</dbReference>
<dbReference type="EC" id="2.7.2.4" evidence="14"/>
<accession>A0ABS4JMV0</accession>
<keyword evidence="12" id="KW-0457">Lysine biosynthesis</keyword>
<evidence type="ECO:0000256" key="3">
    <source>
        <dbReference type="ARBA" id="ARBA00004986"/>
    </source>
</evidence>
<evidence type="ECO:0000256" key="11">
    <source>
        <dbReference type="ARBA" id="ARBA00022915"/>
    </source>
</evidence>
<dbReference type="InterPro" id="IPR036393">
    <property type="entry name" value="AceGlu_kinase-like_sf"/>
</dbReference>
<dbReference type="InterPro" id="IPR005260">
    <property type="entry name" value="Asp_kin_monofn"/>
</dbReference>
<feature type="domain" description="ACT" evidence="16">
    <location>
        <begin position="271"/>
        <end position="358"/>
    </location>
</feature>
<dbReference type="PIRSF" id="PIRSF000726">
    <property type="entry name" value="Asp_kin"/>
    <property type="match status" value="1"/>
</dbReference>
<dbReference type="CDD" id="cd04913">
    <property type="entry name" value="ACT_AKii-LysC-BS-like_1"/>
    <property type="match status" value="1"/>
</dbReference>
<name>A0ABS4JMV0_9FIRM</name>
<dbReference type="Proteomes" id="UP001519289">
    <property type="component" value="Unassembled WGS sequence"/>
</dbReference>
<proteinExistence type="inferred from homology"/>
<dbReference type="Gene3D" id="3.30.2130.10">
    <property type="entry name" value="VC0802-like"/>
    <property type="match status" value="1"/>
</dbReference>
<evidence type="ECO:0000256" key="12">
    <source>
        <dbReference type="ARBA" id="ARBA00023154"/>
    </source>
</evidence>
<dbReference type="NCBIfam" id="NF005154">
    <property type="entry name" value="PRK06635.1-2"/>
    <property type="match status" value="1"/>
</dbReference>
<dbReference type="PANTHER" id="PTHR21499">
    <property type="entry name" value="ASPARTATE KINASE"/>
    <property type="match status" value="1"/>
</dbReference>
<comment type="function">
    <text evidence="1">Catalyzes the phosphorylation of the beta-carboxyl group of aspartic acid with ATP to yield 4-phospho-L-aspartate, which is involved in the branched biosynthetic pathway leading to the biosynthesis of amino acids threonine, isoleucine and methionine.</text>
</comment>
<dbReference type="EMBL" id="JAGGLG010000001">
    <property type="protein sequence ID" value="MBP2016856.1"/>
    <property type="molecule type" value="Genomic_DNA"/>
</dbReference>
<dbReference type="NCBIfam" id="TIGR00656">
    <property type="entry name" value="asp_kin_monofn"/>
    <property type="match status" value="1"/>
</dbReference>
<protein>
    <recommendedName>
        <fullName evidence="14">Aspartokinase</fullName>
        <ecNumber evidence="14">2.7.2.4</ecNumber>
    </recommendedName>
</protein>
<dbReference type="PRINTS" id="PR00474">
    <property type="entry name" value="GLU5KINASE"/>
</dbReference>
<dbReference type="InterPro" id="IPR045865">
    <property type="entry name" value="ACT-like_dom_sf"/>
</dbReference>
<evidence type="ECO:0000259" key="16">
    <source>
        <dbReference type="PROSITE" id="PS51671"/>
    </source>
</evidence>
<dbReference type="InterPro" id="IPR002912">
    <property type="entry name" value="ACT_dom"/>
</dbReference>
<comment type="pathway">
    <text evidence="3 15">Amino-acid biosynthesis; L-methionine biosynthesis via de novo pathway; L-homoserine from L-aspartate: step 1/3.</text>
</comment>
<evidence type="ECO:0000256" key="15">
    <source>
        <dbReference type="RuleBase" id="RU004249"/>
    </source>
</evidence>
<comment type="caution">
    <text evidence="17">The sequence shown here is derived from an EMBL/GenBank/DDBJ whole genome shotgun (WGS) entry which is preliminary data.</text>
</comment>
<dbReference type="InterPro" id="IPR001048">
    <property type="entry name" value="Asp/Glu/Uridylate_kinase"/>
</dbReference>
<dbReference type="Pfam" id="PF00696">
    <property type="entry name" value="AA_kinase"/>
    <property type="match status" value="1"/>
</dbReference>
<evidence type="ECO:0000256" key="1">
    <source>
        <dbReference type="ARBA" id="ARBA00003121"/>
    </source>
</evidence>
<evidence type="ECO:0000313" key="17">
    <source>
        <dbReference type="EMBL" id="MBP2016856.1"/>
    </source>
</evidence>
<comment type="catalytic activity">
    <reaction evidence="13 14">
        <text>L-aspartate + ATP = 4-phospho-L-aspartate + ADP</text>
        <dbReference type="Rhea" id="RHEA:23776"/>
        <dbReference type="ChEBI" id="CHEBI:29991"/>
        <dbReference type="ChEBI" id="CHEBI:30616"/>
        <dbReference type="ChEBI" id="CHEBI:57535"/>
        <dbReference type="ChEBI" id="CHEBI:456216"/>
        <dbReference type="EC" id="2.7.2.4"/>
    </reaction>
</comment>
<dbReference type="InterPro" id="IPR001057">
    <property type="entry name" value="Glu/AcGlu_kinase"/>
</dbReference>
<organism evidence="17 18">
    <name type="scientific">Symbiobacterium terraclitae</name>
    <dbReference type="NCBI Taxonomy" id="557451"/>
    <lineage>
        <taxon>Bacteria</taxon>
        <taxon>Bacillati</taxon>
        <taxon>Bacillota</taxon>
        <taxon>Clostridia</taxon>
        <taxon>Eubacteriales</taxon>
        <taxon>Symbiobacteriaceae</taxon>
        <taxon>Symbiobacterium</taxon>
    </lineage>
</organism>
<evidence type="ECO:0000256" key="4">
    <source>
        <dbReference type="ARBA" id="ARBA00005139"/>
    </source>
</evidence>
<evidence type="ECO:0000256" key="2">
    <source>
        <dbReference type="ARBA" id="ARBA00004766"/>
    </source>
</evidence>
<keyword evidence="6 15" id="KW-0028">Amino-acid biosynthesis</keyword>
<evidence type="ECO:0000313" key="18">
    <source>
        <dbReference type="Proteomes" id="UP001519289"/>
    </source>
</evidence>
<keyword evidence="7 14" id="KW-0808">Transferase</keyword>
<dbReference type="Gene3D" id="3.40.1160.10">
    <property type="entry name" value="Acetylglutamate kinase-like"/>
    <property type="match status" value="1"/>
</dbReference>
<dbReference type="SUPFAM" id="SSF53633">
    <property type="entry name" value="Carbamate kinase-like"/>
    <property type="match status" value="1"/>
</dbReference>
<evidence type="ECO:0000256" key="5">
    <source>
        <dbReference type="ARBA" id="ARBA00010122"/>
    </source>
</evidence>
<dbReference type="PANTHER" id="PTHR21499:SF3">
    <property type="entry name" value="ASPARTOKINASE"/>
    <property type="match status" value="1"/>
</dbReference>
<dbReference type="CDD" id="cd04261">
    <property type="entry name" value="AAK_AKii-LysC-BS"/>
    <property type="match status" value="1"/>
</dbReference>